<feature type="region of interest" description="Disordered" evidence="1">
    <location>
        <begin position="204"/>
        <end position="261"/>
    </location>
</feature>
<keyword evidence="5" id="KW-1185">Reference proteome</keyword>
<dbReference type="PANTHER" id="PTHR34606">
    <property type="entry name" value="BON DOMAIN-CONTAINING PROTEIN"/>
    <property type="match status" value="1"/>
</dbReference>
<feature type="compositionally biased region" description="Polar residues" evidence="1">
    <location>
        <begin position="206"/>
        <end position="223"/>
    </location>
</feature>
<proteinExistence type="predicted"/>
<dbReference type="PANTHER" id="PTHR34606:SF15">
    <property type="entry name" value="BON DOMAIN-CONTAINING PROTEIN"/>
    <property type="match status" value="1"/>
</dbReference>
<sequence>MTHSFSTRGKLLALAAVIGVSGTLTACAPVLVGGVAATTAMVATDRRTVGQQVTDKEINLKVDNDLQVKFGKTARINASSYDGVVLLTGDAFSEKIRGEAAAIAASVPQVKSVINRLYVGPLASFSQITSDTWLASKVKTTLLTTEGIPYGAIVVSVERDDVYLQGLVTQAEADKIAEVVASVGGVKKVFTLFDIMTPEQAAALNASKQPQSGLPSSNPTPTGVTDRAGGTNINAPAGAAPGAATTVEPVQAPSSPQARPL</sequence>
<feature type="chain" id="PRO_5045228198" evidence="2">
    <location>
        <begin position="27"/>
        <end position="261"/>
    </location>
</feature>
<feature type="signal peptide" evidence="2">
    <location>
        <begin position="1"/>
        <end position="26"/>
    </location>
</feature>
<dbReference type="Gene3D" id="3.30.1340.30">
    <property type="match status" value="1"/>
</dbReference>
<evidence type="ECO:0000256" key="1">
    <source>
        <dbReference type="SAM" id="MobiDB-lite"/>
    </source>
</evidence>
<dbReference type="InterPro" id="IPR051686">
    <property type="entry name" value="Lipoprotein_DolP"/>
</dbReference>
<dbReference type="Proteomes" id="UP000831607">
    <property type="component" value="Chromosome"/>
</dbReference>
<dbReference type="Pfam" id="PF04972">
    <property type="entry name" value="BON"/>
    <property type="match status" value="2"/>
</dbReference>
<gene>
    <name evidence="4" type="ORF">DHf2319_01565</name>
</gene>
<organism evidence="4 5">
    <name type="scientific">Orrella daihaiensis</name>
    <dbReference type="NCBI Taxonomy" id="2782176"/>
    <lineage>
        <taxon>Bacteria</taxon>
        <taxon>Pseudomonadati</taxon>
        <taxon>Pseudomonadota</taxon>
        <taxon>Betaproteobacteria</taxon>
        <taxon>Burkholderiales</taxon>
        <taxon>Alcaligenaceae</taxon>
        <taxon>Orrella</taxon>
    </lineage>
</organism>
<dbReference type="RefSeq" id="WP_243479059.1">
    <property type="nucleotide sequence ID" value="NZ_CP063982.1"/>
</dbReference>
<protein>
    <submittedName>
        <fullName evidence="4">BON domain-containing protein</fullName>
    </submittedName>
</protein>
<feature type="domain" description="BON" evidence="3">
    <location>
        <begin position="130"/>
        <end position="197"/>
    </location>
</feature>
<evidence type="ECO:0000313" key="4">
    <source>
        <dbReference type="EMBL" id="UOD50651.1"/>
    </source>
</evidence>
<evidence type="ECO:0000313" key="5">
    <source>
        <dbReference type="Proteomes" id="UP000831607"/>
    </source>
</evidence>
<evidence type="ECO:0000256" key="2">
    <source>
        <dbReference type="SAM" id="SignalP"/>
    </source>
</evidence>
<accession>A0ABY4AM04</accession>
<dbReference type="EMBL" id="CP063982">
    <property type="protein sequence ID" value="UOD50651.1"/>
    <property type="molecule type" value="Genomic_DNA"/>
</dbReference>
<evidence type="ECO:0000259" key="3">
    <source>
        <dbReference type="PROSITE" id="PS50914"/>
    </source>
</evidence>
<feature type="compositionally biased region" description="Polar residues" evidence="1">
    <location>
        <begin position="252"/>
        <end position="261"/>
    </location>
</feature>
<reference evidence="4 5" key="1">
    <citation type="submission" date="2020-11" db="EMBL/GenBank/DDBJ databases">
        <title>Algicoccus daihaiensis sp.nov., isolated from Daihai Lake in Inner Mongolia.</title>
        <authorList>
            <person name="Kai J."/>
        </authorList>
    </citation>
    <scope>NUCLEOTIDE SEQUENCE [LARGE SCALE GENOMIC DNA]</scope>
    <source>
        <strain evidence="5">f23</strain>
    </source>
</reference>
<dbReference type="PROSITE" id="PS50914">
    <property type="entry name" value="BON"/>
    <property type="match status" value="2"/>
</dbReference>
<feature type="compositionally biased region" description="Low complexity" evidence="1">
    <location>
        <begin position="228"/>
        <end position="246"/>
    </location>
</feature>
<dbReference type="InterPro" id="IPR007055">
    <property type="entry name" value="BON_dom"/>
</dbReference>
<feature type="domain" description="BON" evidence="3">
    <location>
        <begin position="54"/>
        <end position="121"/>
    </location>
</feature>
<keyword evidence="2" id="KW-0732">Signal</keyword>
<name>A0ABY4AM04_9BURK</name>